<comment type="caution">
    <text evidence="1">The sequence shown here is derived from an EMBL/GenBank/DDBJ whole genome shotgun (WGS) entry which is preliminary data.</text>
</comment>
<sequence>MSRAKRILRFTFWVNNLVFLLLAALIIVSFSHLFYIWAPILSLVLVVTCVAMLWYMQHHLGVKSFKGLYWVDDERDRLITLKVHSTVMFSATYFLYGLLGIICLLLNWHLSTQELGQTLLAIIWLALVASNLQYYWLWLKYDQA</sequence>
<organism evidence="1 2">
    <name type="scientific">Levilactobacillus brevis</name>
    <name type="common">Lactobacillus brevis</name>
    <dbReference type="NCBI Taxonomy" id="1580"/>
    <lineage>
        <taxon>Bacteria</taxon>
        <taxon>Bacillati</taxon>
        <taxon>Bacillota</taxon>
        <taxon>Bacilli</taxon>
        <taxon>Lactobacillales</taxon>
        <taxon>Lactobacillaceae</taxon>
        <taxon>Levilactobacillus</taxon>
    </lineage>
</organism>
<gene>
    <name evidence="1" type="ORF">CNR29_12920</name>
</gene>
<name>A0A1W6NJG1_LEVBR</name>
<evidence type="ECO:0000313" key="2">
    <source>
        <dbReference type="Proteomes" id="UP000217918"/>
    </source>
</evidence>
<evidence type="ECO:0000313" key="1">
    <source>
        <dbReference type="EMBL" id="PBQ24876.1"/>
    </source>
</evidence>
<protein>
    <submittedName>
        <fullName evidence="1">Uncharacterized protein</fullName>
    </submittedName>
</protein>
<dbReference type="EMBL" id="NVYO01000001">
    <property type="protein sequence ID" value="PBQ24876.1"/>
    <property type="molecule type" value="Genomic_DNA"/>
</dbReference>
<dbReference type="RefSeq" id="WP_085769457.1">
    <property type="nucleotide sequence ID" value="NZ_BEWS01000008.1"/>
</dbReference>
<proteinExistence type="predicted"/>
<dbReference type="Proteomes" id="UP000217918">
    <property type="component" value="Unassembled WGS sequence"/>
</dbReference>
<reference evidence="1 2" key="1">
    <citation type="submission" date="2017-09" db="EMBL/GenBank/DDBJ databases">
        <title>Genome sequence of Lactobacillus brevis D7.</title>
        <authorList>
            <person name="Kwon M.-S."/>
            <person name="Lim S.K."/>
            <person name="Choi H.-J."/>
        </authorList>
    </citation>
    <scope>NUCLEOTIDE SEQUENCE [LARGE SCALE GENOMIC DNA]</scope>
    <source>
        <strain evidence="1 2">D7</strain>
    </source>
</reference>
<accession>A0A1W6NJG1</accession>
<dbReference type="AlphaFoldDB" id="A0A1W6NJG1"/>